<dbReference type="EMBL" id="KJ019078">
    <property type="protein sequence ID" value="AIX25970.1"/>
    <property type="molecule type" value="Genomic_DNA"/>
</dbReference>
<evidence type="ECO:0000313" key="27">
    <source>
        <dbReference type="EMBL" id="AIX35231.1"/>
    </source>
</evidence>
<dbReference type="Proteomes" id="UP000185374">
    <property type="component" value="Segment"/>
</dbReference>
<dbReference type="EMBL" id="KJ019136">
    <property type="protein sequence ID" value="AIX39834.1"/>
    <property type="molecule type" value="Genomic_DNA"/>
</dbReference>
<dbReference type="Proteomes" id="UP000185366">
    <property type="component" value="Segment"/>
</dbReference>
<dbReference type="Proteomes" id="UP000185379">
    <property type="component" value="Segment"/>
</dbReference>
<dbReference type="Proteomes" id="UP000185359">
    <property type="component" value="Segment"/>
</dbReference>
<dbReference type="Proteomes" id="UP000185356">
    <property type="component" value="Segment"/>
</dbReference>
<dbReference type="KEGG" id="vg:24171519"/>
<dbReference type="Proteomes" id="UP000185376">
    <property type="component" value="Segment"/>
</dbReference>
<dbReference type="EMBL" id="KJ019119">
    <property type="protein sequence ID" value="AIX36092.1"/>
    <property type="molecule type" value="Genomic_DNA"/>
</dbReference>
<dbReference type="EMBL" id="KJ019073">
    <property type="protein sequence ID" value="AIX24887.1"/>
    <property type="molecule type" value="Genomic_DNA"/>
</dbReference>
<dbReference type="EMBL" id="KJ019120">
    <property type="protein sequence ID" value="AIX36310.1"/>
    <property type="molecule type" value="Genomic_DNA"/>
</dbReference>
<dbReference type="Proteomes" id="UP000185357">
    <property type="component" value="Segment"/>
</dbReference>
<dbReference type="EMBL" id="KJ019121">
    <property type="protein sequence ID" value="AIX36527.1"/>
    <property type="molecule type" value="Genomic_DNA"/>
</dbReference>
<evidence type="ECO:0000313" key="21">
    <source>
        <dbReference type="EMBL" id="AIX25970.1"/>
    </source>
</evidence>
<evidence type="ECO:0000313" key="9">
    <source>
        <dbReference type="EMBL" id="AIX18694.1"/>
    </source>
</evidence>
<feature type="site" description="Interaction with host RNAP" evidence="1">
    <location>
        <position position="80"/>
    </location>
</feature>
<dbReference type="Proteomes" id="UP000185355">
    <property type="component" value="Segment"/>
</dbReference>
<dbReference type="EMBL" id="KJ019035">
    <property type="protein sequence ID" value="AIX16230.1"/>
    <property type="molecule type" value="Genomic_DNA"/>
</dbReference>
<protein>
    <recommendedName>
        <fullName evidence="1">RNA polymerase sigma-like factor</fullName>
    </recommendedName>
    <alternativeName>
        <fullName evidence="1">Promoter specificity factor</fullName>
    </alternativeName>
</protein>
<evidence type="ECO:0000313" key="36">
    <source>
        <dbReference type="EMBL" id="AIX37890.1"/>
    </source>
</evidence>
<proteinExistence type="inferred from homology"/>
<comment type="similarity">
    <text evidence="1">Belongs to the Tevenvirinae RNA polymerase sigma-like factor family.</text>
</comment>
<dbReference type="Proteomes" id="UP000220606">
    <property type="component" value="Segment"/>
</dbReference>
<dbReference type="Proteomes" id="UP000185377">
    <property type="component" value="Segment"/>
</dbReference>
<dbReference type="EMBL" id="KJ019127">
    <property type="protein sequence ID" value="AIX37890.1"/>
    <property type="molecule type" value="Genomic_DNA"/>
</dbReference>
<evidence type="ECO:0000313" key="49">
    <source>
        <dbReference type="Proteomes" id="UP000185359"/>
    </source>
</evidence>
<dbReference type="EMBL" id="KJ019112">
    <property type="protein sequence ID" value="AIX34587.1"/>
    <property type="molecule type" value="Genomic_DNA"/>
</dbReference>
<evidence type="ECO:0000313" key="16">
    <source>
        <dbReference type="EMBL" id="AIX24234.1"/>
    </source>
</evidence>
<dbReference type="EMBL" id="KJ019074">
    <property type="protein sequence ID" value="AIX25104.1"/>
    <property type="molecule type" value="Genomic_DNA"/>
</dbReference>
<dbReference type="EMBL" id="KJ019140">
    <property type="protein sequence ID" value="AIX40689.1"/>
    <property type="molecule type" value="Genomic_DNA"/>
</dbReference>
<dbReference type="Proteomes" id="UP000185373">
    <property type="component" value="Segment"/>
</dbReference>
<dbReference type="InterPro" id="IPR046386">
    <property type="entry name" value="T4_sigma-like_factor"/>
</dbReference>
<dbReference type="EMBL" id="KJ019124">
    <property type="protein sequence ID" value="AIX37236.1"/>
    <property type="molecule type" value="Genomic_DNA"/>
</dbReference>
<dbReference type="Proteomes" id="UP000185361">
    <property type="component" value="Segment"/>
</dbReference>
<evidence type="ECO:0000313" key="4">
    <source>
        <dbReference type="EMBL" id="AIX15366.1"/>
    </source>
</evidence>
<dbReference type="EMBL" id="KJ019115">
    <property type="protein sequence ID" value="AIX35231.1"/>
    <property type="molecule type" value="Genomic_DNA"/>
</dbReference>
<evidence type="ECO:0000313" key="30">
    <source>
        <dbReference type="EMBL" id="AIX36092.1"/>
    </source>
</evidence>
<dbReference type="EMBL" id="KJ019057">
    <property type="protein sequence ID" value="AIX21213.1"/>
    <property type="molecule type" value="Genomic_DNA"/>
</dbReference>
<dbReference type="Proteomes" id="UP000185364">
    <property type="component" value="Segment"/>
</dbReference>
<dbReference type="Proteomes" id="UP000185367">
    <property type="component" value="Segment"/>
</dbReference>
<dbReference type="EMBL" id="KJ019046">
    <property type="protein sequence ID" value="AIX18694.1"/>
    <property type="molecule type" value="Genomic_DNA"/>
</dbReference>
<reference evidence="47 48" key="1">
    <citation type="submission" date="2013-12" db="EMBL/GenBank/DDBJ databases">
        <title>Ecological redundancy of diverse viral populations within a natural community.</title>
        <authorList>
            <person name="Gregory A.C."/>
            <person name="LaButti K."/>
            <person name="Copeland A."/>
            <person name="Woyke T."/>
            <person name="Sullivan M.B."/>
        </authorList>
    </citation>
    <scope>NUCLEOTIDE SEQUENCE [LARGE SCALE GENOMIC DNA]</scope>
    <source>
        <strain evidence="40">Syn7803C102</strain>
        <strain evidence="41">Syn7803C108</strain>
        <strain evidence="42">Syn7803C109</strain>
        <strain evidence="43">Syn7803C35</strain>
        <strain evidence="44">Syn7803C37</strain>
        <strain evidence="45">Syn7803C39</strain>
        <strain evidence="46">Syn7803C40</strain>
        <strain evidence="2">Syn7803C45</strain>
        <strain evidence="3">Syn7803C46</strain>
        <strain evidence="4">Syn7803C48</strain>
        <strain evidence="5">Syn7803C49</strain>
        <strain evidence="6">Syn7803C54</strain>
        <strain evidence="7">Syn7803C55</strain>
        <strain evidence="8">Syn7803C57</strain>
        <strain evidence="9">Syn7803C72</strain>
        <strain evidence="10">Syn7803C73</strain>
        <strain evidence="11">Syn7803C75</strain>
        <strain evidence="12">Syn7803C77</strain>
        <strain evidence="13">Syn7803C88</strain>
        <strain evidence="14">Syn7803C89</strain>
        <strain evidence="15">Syn7803C93</strain>
        <strain evidence="16">Syn7803US104</strain>
        <strain evidence="17">Syn7803US108</strain>
        <strain evidence="18">Syn7803US109</strain>
        <strain evidence="19">Syn7803US110</strain>
        <strain evidence="20">Syn7803US113</strain>
        <strain evidence="21">Syn7803US114</strain>
        <strain evidence="22">Syn7803US115</strain>
        <strain evidence="23">Syn7803US116</strain>
        <strain evidence="24">Syn7803US122</strain>
        <strain evidence="26">Syn7803US5</strain>
        <strain evidence="25">Syn7803US59</strain>
        <strain evidence="27">Syn7803US61</strain>
        <strain evidence="28">Syn7803US63</strain>
        <strain evidence="29">Syn7803US64</strain>
        <strain evidence="30">Syn7803US65</strain>
        <strain evidence="31">Syn7803US71</strain>
        <strain evidence="32">Syn7803US78</strain>
        <strain evidence="33">Syn7803US80</strain>
        <strain evidence="34">Syn7803US82</strain>
        <strain evidence="35">Syn7803US83</strain>
        <strain evidence="36">Syn7803US85</strain>
        <strain evidence="37">Syn7803US89</strain>
        <strain evidence="38">Syn7803US94</strain>
        <strain evidence="39">Syn7803US95</strain>
    </source>
</reference>
<dbReference type="Proteomes" id="UP000185369">
    <property type="component" value="Segment"/>
</dbReference>
<evidence type="ECO:0000313" key="8">
    <source>
        <dbReference type="EMBL" id="AIX16415.1"/>
    </source>
</evidence>
<dbReference type="EMBL" id="KJ019129">
    <property type="protein sequence ID" value="AIX38323.1"/>
    <property type="molecule type" value="Genomic_DNA"/>
</dbReference>
<dbReference type="Proteomes" id="UP000185353">
    <property type="component" value="Segment"/>
</dbReference>
<evidence type="ECO:0000313" key="24">
    <source>
        <dbReference type="EMBL" id="AIX27041.1"/>
    </source>
</evidence>
<evidence type="ECO:0000313" key="19">
    <source>
        <dbReference type="EMBL" id="AIX25104.1"/>
    </source>
</evidence>
<comment type="subunit">
    <text evidence="1">Interacts with the host RNA polymerase catalytic core formed by RpoA, RpoB, RpoC and RpoZ to form the RNAP-gp55 holoenzyme. Part of the transcription activation complex containing host RNAP, the viral RNA polymerase sigma-like factor, the late transcription coactivator, and the sliding clamp. Interacts with the terminase large subunit; this interaction may load the terminase onto DNA for packaging.</text>
</comment>
<keyword evidence="1" id="KW-0548">Nucleotidyltransferase</keyword>
<evidence type="ECO:0000313" key="33">
    <source>
        <dbReference type="EMBL" id="AIX37236.1"/>
    </source>
</evidence>
<dbReference type="Proteomes" id="UP000185382">
    <property type="component" value="Segment"/>
</dbReference>
<dbReference type="Proteomes" id="UP000185350">
    <property type="component" value="Segment"/>
</dbReference>
<dbReference type="EMBL" id="KJ019165">
    <property type="protein sequence ID" value="AIX47024.1"/>
    <property type="molecule type" value="Genomic_DNA"/>
</dbReference>
<dbReference type="EMBL" id="KJ019047">
    <property type="protein sequence ID" value="AIX18912.1"/>
    <property type="molecule type" value="Genomic_DNA"/>
</dbReference>
<evidence type="ECO:0000313" key="13">
    <source>
        <dbReference type="EMBL" id="AIX20996.1"/>
    </source>
</evidence>
<accession>A0A0E3HZ65</accession>
<dbReference type="OrthoDB" id="11446at10239"/>
<evidence type="ECO:0000313" key="40">
    <source>
        <dbReference type="EMBL" id="AIX39834.1"/>
    </source>
</evidence>
<dbReference type="EMBL" id="KJ019077">
    <property type="protein sequence ID" value="AIX25752.1"/>
    <property type="molecule type" value="Genomic_DNA"/>
</dbReference>
<keyword evidence="1" id="KW-0804">Transcription</keyword>
<evidence type="ECO:0000313" key="6">
    <source>
        <dbReference type="EMBL" id="AIX16013.1"/>
    </source>
</evidence>
<feature type="DNA-binding region" evidence="1">
    <location>
        <position position="117"/>
    </location>
</feature>
<evidence type="ECO:0000313" key="11">
    <source>
        <dbReference type="EMBL" id="AIX19131.1"/>
    </source>
</evidence>
<dbReference type="EMBL" id="KJ019113">
    <property type="protein sequence ID" value="AIX34807.1"/>
    <property type="molecule type" value="Genomic_DNA"/>
</dbReference>
<gene>
    <name evidence="40" type="ORF">Syn7803C102_108</name>
    <name evidence="41" type="ORF">Syn7803C108_109</name>
    <name evidence="42" type="ORF">Syn7803C109_108</name>
    <name evidence="43" type="ORF">Syn7803C35_108</name>
    <name evidence="44" type="ORF">Syn7803C37_109</name>
    <name evidence="45" type="ORF">Syn7803C39_108</name>
    <name evidence="46" type="ORF">Syn7803C40_108</name>
    <name evidence="2" type="ORF">Syn7803C45_109</name>
    <name evidence="3" type="ORF">Syn7803C46_108</name>
    <name evidence="4" type="ORF">Syn7803C48_108</name>
    <name evidence="5" type="ORF">Syn7803C49_108</name>
    <name evidence="6" type="ORF">Syn7803C54_108</name>
    <name evidence="7" type="ORF">Syn7803C55_105</name>
    <name evidence="8" type="ORF">Syn7803C57_108</name>
    <name evidence="9" type="ORF">Syn7803C72_108</name>
    <name evidence="10" type="ORF">Syn7803C73_108</name>
    <name evidence="11" type="ORF">Syn7803C75_109</name>
    <name evidence="12" type="ORF">Syn7803C77_108</name>
    <name evidence="13" type="ORF">Syn7803C88_108</name>
    <name evidence="14" type="ORF">Syn7803C89_108</name>
    <name evidence="15" type="ORF">Syn7803C93_108</name>
    <name evidence="16" type="ORF">Syn7803US104_109</name>
    <name evidence="17" type="ORF">Syn7803US108_108</name>
    <name evidence="18" type="ORF">Syn7803US109_109</name>
    <name evidence="19" type="ORF">Syn7803US110_108</name>
    <name evidence="20" type="ORF">Syn7803US113_108</name>
    <name evidence="21" type="ORF">Syn7803US114_108</name>
    <name evidence="22" type="ORF">Syn7803US115_107</name>
    <name evidence="23" type="ORF">Syn7803US116_108</name>
    <name evidence="24" type="ORF">Syn7803US122_108</name>
    <name evidence="25" type="ORF">Syn7803US59_108</name>
    <name evidence="26" type="ORF">Syn7803US5_109</name>
    <name evidence="27" type="ORF">Syn7803US61_107</name>
    <name evidence="28" type="ORF">Syn7803US63_107</name>
    <name evidence="29" type="ORF">Syn7803US64_108</name>
    <name evidence="30" type="ORF">Syn7803US65_110</name>
    <name evidence="31" type="ORF">Syn7803US71_108</name>
    <name evidence="32" type="ORF">Syn7803US78_108</name>
    <name evidence="33" type="ORF">Syn7803US80_110</name>
    <name evidence="34" type="ORF">Syn7803US82_108</name>
    <name evidence="35" type="ORF">Syn7803US83_108</name>
    <name evidence="36" type="ORF">Syn7803US85_108</name>
    <name evidence="37" type="ORF">Syn7803US89_108</name>
    <name evidence="38" type="ORF">Syn7803US94_109</name>
    <name evidence="39" type="ORF">Syn7803US95_109</name>
</gene>
<evidence type="ECO:0000313" key="35">
    <source>
        <dbReference type="EMBL" id="AIX37672.1"/>
    </source>
</evidence>
<dbReference type="EMBL" id="KJ019032">
    <property type="protein sequence ID" value="AIX15584.1"/>
    <property type="molecule type" value="Genomic_DNA"/>
</dbReference>
<dbReference type="EMBL" id="KJ019048">
    <property type="protein sequence ID" value="AIX19131.1"/>
    <property type="molecule type" value="Genomic_DNA"/>
</dbReference>
<dbReference type="Proteomes" id="UP000185386">
    <property type="component" value="Segment"/>
</dbReference>
<dbReference type="Proteomes" id="UP000185354">
    <property type="component" value="Segment"/>
</dbReference>
<dbReference type="Proteomes" id="UP000185351">
    <property type="component" value="Segment"/>
</dbReference>
<dbReference type="Proteomes" id="UP000033003">
    <property type="component" value="Segment"/>
</dbReference>
<evidence type="ECO:0000313" key="45">
    <source>
        <dbReference type="EMBL" id="AIX46807.1"/>
    </source>
</evidence>
<dbReference type="Proteomes" id="UP000185384">
    <property type="component" value="Segment"/>
</dbReference>
<organism evidence="38 49">
    <name type="scientific">Synechococcus phage ACG-2014d</name>
    <dbReference type="NCBI Taxonomy" id="1493509"/>
    <lineage>
        <taxon>Viruses</taxon>
        <taxon>Duplodnaviria</taxon>
        <taxon>Heunggongvirae</taxon>
        <taxon>Uroviricota</taxon>
        <taxon>Caudoviricetes</taxon>
        <taxon>Pantevenvirales</taxon>
        <taxon>Kyanoviridae</taxon>
        <taxon>Lowelvirus</taxon>
        <taxon>Lowelvirus tuscon4d</taxon>
    </lineage>
</organism>
<dbReference type="Proteomes" id="UP000185345">
    <property type="component" value="Segment"/>
</dbReference>
<evidence type="ECO:0000313" key="39">
    <source>
        <dbReference type="EMBL" id="AIX38759.1"/>
    </source>
</evidence>
<dbReference type="EMBL" id="KJ019031">
    <property type="protein sequence ID" value="AIX15366.1"/>
    <property type="molecule type" value="Genomic_DNA"/>
</dbReference>
<dbReference type="EMBL" id="KJ019056">
    <property type="protein sequence ID" value="AIX20996.1"/>
    <property type="molecule type" value="Genomic_DNA"/>
</dbReference>
<dbReference type="GO" id="GO:0016987">
    <property type="term" value="F:sigma factor activity"/>
    <property type="evidence" value="ECO:0007669"/>
    <property type="project" value="UniProtKB-UniRule"/>
</dbReference>
<evidence type="ECO:0000313" key="3">
    <source>
        <dbReference type="EMBL" id="AIX14939.1"/>
    </source>
</evidence>
<evidence type="ECO:0000313" key="26">
    <source>
        <dbReference type="EMBL" id="AIX34807.1"/>
    </source>
</evidence>
<evidence type="ECO:0000313" key="18">
    <source>
        <dbReference type="EMBL" id="AIX24887.1"/>
    </source>
</evidence>
<evidence type="ECO:0000313" key="43">
    <source>
        <dbReference type="EMBL" id="AIX45945.1"/>
    </source>
</evidence>
<dbReference type="Proteomes" id="UP000185378">
    <property type="component" value="Segment"/>
</dbReference>
<dbReference type="GO" id="GO:0016779">
    <property type="term" value="F:nucleotidyltransferase activity"/>
    <property type="evidence" value="ECO:0007669"/>
    <property type="project" value="UniProtKB-KW"/>
</dbReference>
<dbReference type="Proteomes" id="UP000185372">
    <property type="component" value="Genome"/>
</dbReference>
<dbReference type="EMBL" id="KJ019131">
    <property type="protein sequence ID" value="AIX38759.1"/>
    <property type="molecule type" value="Genomic_DNA"/>
</dbReference>
<evidence type="ECO:0000256" key="1">
    <source>
        <dbReference type="HAMAP-Rule" id="MF_04164"/>
    </source>
</evidence>
<evidence type="ECO:0000313" key="23">
    <source>
        <dbReference type="EMBL" id="AIX26405.1"/>
    </source>
</evidence>
<dbReference type="Proteomes" id="UP000185370">
    <property type="component" value="Segment"/>
</dbReference>
<dbReference type="Proteomes" id="UP000185347">
    <property type="component" value="Segment"/>
</dbReference>
<evidence type="ECO:0000313" key="42">
    <source>
        <dbReference type="EMBL" id="AIX40689.1"/>
    </source>
</evidence>
<dbReference type="EMBL" id="KJ019029">
    <property type="protein sequence ID" value="AIX14939.1"/>
    <property type="molecule type" value="Genomic_DNA"/>
</dbReference>
<dbReference type="EMBL" id="KJ019070">
    <property type="protein sequence ID" value="AIX24234.1"/>
    <property type="molecule type" value="Genomic_DNA"/>
</dbReference>
<keyword evidence="1" id="KW-0731">Sigma factor</keyword>
<evidence type="ECO:0000313" key="34">
    <source>
        <dbReference type="EMBL" id="AIX37454.1"/>
    </source>
</evidence>
<dbReference type="Proteomes" id="UP000185381">
    <property type="component" value="Genome"/>
</dbReference>
<dbReference type="RefSeq" id="YP_009133451.1">
    <property type="nucleotide sequence ID" value="NC_026923.1"/>
</dbReference>
<keyword evidence="50" id="KW-1185">Reference proteome</keyword>
<keyword evidence="1" id="KW-0238">DNA-binding</keyword>
<dbReference type="EMBL" id="KJ019117">
    <property type="protein sequence ID" value="AIX35653.1"/>
    <property type="molecule type" value="Genomic_DNA"/>
</dbReference>
<dbReference type="GO" id="GO:0019086">
    <property type="term" value="P:late viral transcription"/>
    <property type="evidence" value="ECO:0007669"/>
    <property type="project" value="UniProtKB-UniRule"/>
</dbReference>
<dbReference type="EMBL" id="KJ019080">
    <property type="protein sequence ID" value="AIX26405.1"/>
    <property type="molecule type" value="Genomic_DNA"/>
</dbReference>
<dbReference type="Proteomes" id="UP000185344">
    <property type="component" value="Segment"/>
</dbReference>
<evidence type="ECO:0000313" key="44">
    <source>
        <dbReference type="EMBL" id="AIX46382.1"/>
    </source>
</evidence>
<dbReference type="Proteomes" id="UP000185365">
    <property type="component" value="Segment"/>
</dbReference>
<dbReference type="EMBL" id="KJ019028">
    <property type="protein sequence ID" value="AIX14720.1"/>
    <property type="molecule type" value="Genomic_DNA"/>
</dbReference>
<evidence type="ECO:0000313" key="38">
    <source>
        <dbReference type="EMBL" id="AIX38541.1"/>
    </source>
</evidence>
<dbReference type="Proteomes" id="UP000185375">
    <property type="component" value="Segment"/>
</dbReference>
<evidence type="ECO:0000313" key="7">
    <source>
        <dbReference type="EMBL" id="AIX16230.1"/>
    </source>
</evidence>
<dbReference type="Proteomes" id="UP000185371">
    <property type="component" value="Segment"/>
</dbReference>
<feature type="site" description="Interaction with host RNAP" evidence="1">
    <location>
        <position position="77"/>
    </location>
</feature>
<evidence type="ECO:0000313" key="50">
    <source>
        <dbReference type="Proteomes" id="UP000185365"/>
    </source>
</evidence>
<dbReference type="EMBL" id="KJ019062">
    <property type="protein sequence ID" value="AIX22442.1"/>
    <property type="molecule type" value="Genomic_DNA"/>
</dbReference>
<evidence type="ECO:0000313" key="25">
    <source>
        <dbReference type="EMBL" id="AIX34587.1"/>
    </source>
</evidence>
<evidence type="ECO:0000313" key="28">
    <source>
        <dbReference type="EMBL" id="AIX35653.1"/>
    </source>
</evidence>
<dbReference type="EMBL" id="KJ019130">
    <property type="protein sequence ID" value="AIX38541.1"/>
    <property type="molecule type" value="Genomic_DNA"/>
</dbReference>
<keyword evidence="1" id="KW-1195">Viral transcription</keyword>
<evidence type="ECO:0000313" key="17">
    <source>
        <dbReference type="EMBL" id="AIX24668.1"/>
    </source>
</evidence>
<evidence type="ECO:0000313" key="31">
    <source>
        <dbReference type="EMBL" id="AIX36310.1"/>
    </source>
</evidence>
<evidence type="ECO:0000313" key="29">
    <source>
        <dbReference type="EMBL" id="AIX35871.1"/>
    </source>
</evidence>
<dbReference type="EMBL" id="KJ019083">
    <property type="protein sequence ID" value="AIX27041.1"/>
    <property type="molecule type" value="Genomic_DNA"/>
</dbReference>
<dbReference type="Proteomes" id="UP000185352">
    <property type="component" value="Segment"/>
</dbReference>
<dbReference type="EMBL" id="KJ019036">
    <property type="protein sequence ID" value="AIX16415.1"/>
    <property type="molecule type" value="Genomic_DNA"/>
</dbReference>
<dbReference type="Proteomes" id="UP000185349">
    <property type="component" value="Segment"/>
</dbReference>
<dbReference type="EMBL" id="KJ019050">
    <property type="protein sequence ID" value="AIX19565.1"/>
    <property type="molecule type" value="Genomic_DNA"/>
</dbReference>
<sequence>MYTKPMAPRKKEHYLNNKEFLAELEKYRASVKRAADAGKTKPRVSNYIGGCFLKIATHLSYRPNFINYMYKDDMICDGIENCIQYIDNFDPAKSSNPFAYFTQIVYFAFLRRIAKEKRQMEIRDKIIEKSGASEVFTIDGDSSSEYDQIKARVETNSRGY</sequence>
<dbReference type="Proteomes" id="UP000185343">
    <property type="component" value="Segment"/>
</dbReference>
<evidence type="ECO:0000313" key="32">
    <source>
        <dbReference type="EMBL" id="AIX36527.1"/>
    </source>
</evidence>
<dbReference type="Proteomes" id="UP000185368">
    <property type="component" value="Segment"/>
</dbReference>
<evidence type="ECO:0000313" key="37">
    <source>
        <dbReference type="EMBL" id="AIX38323.1"/>
    </source>
</evidence>
<evidence type="ECO:0000313" key="15">
    <source>
        <dbReference type="EMBL" id="AIX22442.1"/>
    </source>
</evidence>
<evidence type="ECO:0000313" key="20">
    <source>
        <dbReference type="EMBL" id="AIX25752.1"/>
    </source>
</evidence>
<evidence type="ECO:0000313" key="10">
    <source>
        <dbReference type="EMBL" id="AIX18912.1"/>
    </source>
</evidence>
<dbReference type="EMBL" id="KJ019126">
    <property type="protein sequence ID" value="AIX37672.1"/>
    <property type="molecule type" value="Genomic_DNA"/>
</dbReference>
<dbReference type="HAMAP" id="MF_04164">
    <property type="entry name" value="T4_Sigma_like_factor"/>
    <property type="match status" value="1"/>
</dbReference>
<dbReference type="EMBL" id="KJ019072">
    <property type="protein sequence ID" value="AIX24668.1"/>
    <property type="molecule type" value="Genomic_DNA"/>
</dbReference>
<evidence type="ECO:0000313" key="12">
    <source>
        <dbReference type="EMBL" id="AIX19565.1"/>
    </source>
</evidence>
<keyword evidence="1" id="KW-0805">Transcription regulation</keyword>
<dbReference type="EMBL" id="KJ019079">
    <property type="protein sequence ID" value="AIX26187.1"/>
    <property type="molecule type" value="Genomic_DNA"/>
</dbReference>
<evidence type="ECO:0000313" key="41">
    <source>
        <dbReference type="EMBL" id="AIX40471.1"/>
    </source>
</evidence>
<dbReference type="EMBL" id="KJ019118">
    <property type="protein sequence ID" value="AIX35871.1"/>
    <property type="molecule type" value="Genomic_DNA"/>
</dbReference>
<comment type="caution">
    <text evidence="1">Lacks conserved residue(s) required for the propagation of feature annotation.</text>
</comment>
<dbReference type="Proteomes" id="UP000185346">
    <property type="component" value="Segment"/>
</dbReference>
<feature type="site" description="Interaction with host RNAP" evidence="1">
    <location>
        <position position="73"/>
    </location>
</feature>
<dbReference type="EMBL" id="KJ019160">
    <property type="protein sequence ID" value="AIX45945.1"/>
    <property type="molecule type" value="Genomic_DNA"/>
</dbReference>
<dbReference type="EMBL" id="KJ019034">
    <property type="protein sequence ID" value="AIX16013.1"/>
    <property type="molecule type" value="Genomic_DNA"/>
</dbReference>
<dbReference type="EMBL" id="KJ019139">
    <property type="protein sequence ID" value="AIX40471.1"/>
    <property type="molecule type" value="Genomic_DNA"/>
</dbReference>
<keyword evidence="1" id="KW-0808">Transferase</keyword>
<name>A0A0E3HZ65_9CAUD</name>
<dbReference type="Proteomes" id="UP000185383">
    <property type="component" value="Segment"/>
</dbReference>
<dbReference type="Proteomes" id="UP000185362">
    <property type="component" value="Segment"/>
</dbReference>
<dbReference type="Proteomes" id="UP000185380">
    <property type="component" value="Segment"/>
</dbReference>
<dbReference type="EMBL" id="KJ019164">
    <property type="protein sequence ID" value="AIX46807.1"/>
    <property type="molecule type" value="Genomic_DNA"/>
</dbReference>
<evidence type="ECO:0000313" key="47">
    <source>
        <dbReference type="Proteomes" id="UP000033003"/>
    </source>
</evidence>
<evidence type="ECO:0000313" key="46">
    <source>
        <dbReference type="EMBL" id="AIX47024.1"/>
    </source>
</evidence>
<dbReference type="Proteomes" id="UP000185358">
    <property type="component" value="Segment"/>
</dbReference>
<dbReference type="Proteomes" id="UP000185360">
    <property type="component" value="Genome"/>
</dbReference>
<comment type="function">
    <text evidence="1">Plays a role in the transcription of the viral late genes by acting as a late promoter recognition subunit. Associates with host RNA polymerase (RNAP) core and thus replaces the host sigma-70/rpoD subunit in the complex. May also play a role in DNA packaging by interacting with the terminase subunit gp17.</text>
</comment>
<evidence type="ECO:0000313" key="14">
    <source>
        <dbReference type="EMBL" id="AIX21213.1"/>
    </source>
</evidence>
<dbReference type="Proteomes" id="UP000185363">
    <property type="component" value="Segment"/>
</dbReference>
<keyword evidence="1" id="KW-0945">Host-virus interaction</keyword>
<dbReference type="GeneID" id="24171519"/>
<dbReference type="EMBL" id="KJ019162">
    <property type="protein sequence ID" value="AIX46382.1"/>
    <property type="molecule type" value="Genomic_DNA"/>
</dbReference>
<evidence type="ECO:0000313" key="2">
    <source>
        <dbReference type="EMBL" id="AIX14720.1"/>
    </source>
</evidence>
<dbReference type="Proteomes" id="UP000185348">
    <property type="component" value="Segment"/>
</dbReference>
<evidence type="ECO:0000313" key="5">
    <source>
        <dbReference type="EMBL" id="AIX15584.1"/>
    </source>
</evidence>
<dbReference type="GO" id="GO:0003677">
    <property type="term" value="F:DNA binding"/>
    <property type="evidence" value="ECO:0007669"/>
    <property type="project" value="UniProtKB-UniRule"/>
</dbReference>
<evidence type="ECO:0000313" key="48">
    <source>
        <dbReference type="Proteomes" id="UP000185343"/>
    </source>
</evidence>
<evidence type="ECO:0000313" key="22">
    <source>
        <dbReference type="EMBL" id="AIX26187.1"/>
    </source>
</evidence>
<dbReference type="EMBL" id="KJ019125">
    <property type="protein sequence ID" value="AIX37454.1"/>
    <property type="molecule type" value="Genomic_DNA"/>
</dbReference>